<organism evidence="1 2">
    <name type="scientific">Paramuricea clavata</name>
    <name type="common">Red gorgonian</name>
    <name type="synonym">Violescent sea-whip</name>
    <dbReference type="NCBI Taxonomy" id="317549"/>
    <lineage>
        <taxon>Eukaryota</taxon>
        <taxon>Metazoa</taxon>
        <taxon>Cnidaria</taxon>
        <taxon>Anthozoa</taxon>
        <taxon>Octocorallia</taxon>
        <taxon>Malacalcyonacea</taxon>
        <taxon>Plexauridae</taxon>
        <taxon>Paramuricea</taxon>
    </lineage>
</organism>
<dbReference type="EMBL" id="CACRXK020020199">
    <property type="protein sequence ID" value="CAB4034532.1"/>
    <property type="molecule type" value="Genomic_DNA"/>
</dbReference>
<dbReference type="OrthoDB" id="5986837at2759"/>
<comment type="caution">
    <text evidence="1">The sequence shown here is derived from an EMBL/GenBank/DDBJ whole genome shotgun (WGS) entry which is preliminary data.</text>
</comment>
<dbReference type="PANTHER" id="PTHR47018:SF1">
    <property type="entry name" value="TESMIN_TSO1-LIKE CXC DOMAIN-CONTAINING PROTEIN"/>
    <property type="match status" value="1"/>
</dbReference>
<keyword evidence="2" id="KW-1185">Reference proteome</keyword>
<accession>A0A7D9JQH6</accession>
<sequence>MDMDNRIRQIALDLQEESLLAKLSAGDMVALEAKYHKSCLTSICNRARSRRSHELRANEKDSNVVHGIVLAELVSYIEDTREETNSLSVFKLSDLSKMYASRLEQLGIESTSEIHSTRLKNRIIARIPSIHAYQEWREILLAFDSDIGTALKRSQRDDSDDKASCLAKAANIVRKDMLEKKTSFTGTFEKNYQNDSIPQCLYSLVNMILHGPNIRKQAENKSTQATLTVSQLLQFNSYFSNRSGCSHHDHHNRCRETPLPIYLGLSIHARTRKRDLVDNFFKLGLSVSYDRVVSISTDIGNTICRKFQDENLVCPAKLRKGIFTTSAVDNIDHNPSSNTAKGSFHGTGISLFQNVSREYPGIEQEQISLEHRSKLDKKKVCELPDWYTDVPPCILRDANAHTTNNGTLRTDEDYLSIALQDEIEWVQQVKRGVEEETLPEGEMVSWSGYHASKQQQRNLKPAVSSLLPLFQNESKSVAMIRHSMNIIKKTTEHLNPGQVPVIAVDQPLFAVAKQIQWNWPQTHGEQNFVILLGGLHIGMVALKMLGDWLEDSGWTSALVEAGIANSGVANSFVKASNVKRARRAHQLTASALYALLNKAYAKREKEMALEHTLSFDKWCEERMSSSPHFQFWHIALQLELLYLDMLSLEEKHPYVYHQFLNNGFVVQKTSRRFSSIAVDQAHEQNNSLVKGDGGAIGLTENAEAVIPAVADSPNSIDVTIIDGAAAINMLKPTPAVKTFHDYAEHVFIPYIKGQLQHAKRVDVVWDEYTPNSLKETTRKKRGRGIRRRVQSSTKLPSKWHEFLRVNENKTELFAFLANHILSADFGSNKQVISTLGQQVLCNPPRDNTNSLAPCDHEEADTRMMVHVADAVQKGLTKILLRTVDTDVVVIAIAVSHTLSTSELWIPFGVGKNLRFLPVHEIASKSVTDECMDILERFTVLLYDRTCPKMKVNEARKMLFAQKGRSLELIPPTRAALVQHVKRAVYQGGYCWGQATTPMALLPSPSEWGWLQTADGWKPFWSTLSDVSMTCNALIRCGCKKGCRGNCSCRKAALQCTALCACDGECIKE</sequence>
<reference evidence="1" key="1">
    <citation type="submission" date="2020-04" db="EMBL/GenBank/DDBJ databases">
        <authorList>
            <person name="Alioto T."/>
            <person name="Alioto T."/>
            <person name="Gomez Garrido J."/>
        </authorList>
    </citation>
    <scope>NUCLEOTIDE SEQUENCE</scope>
    <source>
        <strain evidence="1">A484AB</strain>
    </source>
</reference>
<evidence type="ECO:0000313" key="1">
    <source>
        <dbReference type="EMBL" id="CAB4034532.1"/>
    </source>
</evidence>
<gene>
    <name evidence="1" type="ORF">PACLA_8A050837</name>
</gene>
<dbReference type="AlphaFoldDB" id="A0A7D9JQH6"/>
<protein>
    <submittedName>
        <fullName evidence="1">Uncharacterized protein</fullName>
    </submittedName>
</protein>
<proteinExistence type="predicted"/>
<name>A0A7D9JQH6_PARCT</name>
<dbReference type="PANTHER" id="PTHR47018">
    <property type="entry name" value="CXC DOMAIN-CONTAINING PROTEIN-RELATED"/>
    <property type="match status" value="1"/>
</dbReference>
<evidence type="ECO:0000313" key="2">
    <source>
        <dbReference type="Proteomes" id="UP001152795"/>
    </source>
</evidence>
<dbReference type="Proteomes" id="UP001152795">
    <property type="component" value="Unassembled WGS sequence"/>
</dbReference>